<accession>A0ABZ1NJG5</accession>
<dbReference type="RefSeq" id="WP_328336054.1">
    <property type="nucleotide sequence ID" value="NZ_CP107906.1"/>
</dbReference>
<protein>
    <submittedName>
        <fullName evidence="2">Acyl carrier protein</fullName>
    </submittedName>
</protein>
<dbReference type="SUPFAM" id="SSF47336">
    <property type="entry name" value="ACP-like"/>
    <property type="match status" value="1"/>
</dbReference>
<evidence type="ECO:0000313" key="2">
    <source>
        <dbReference type="EMBL" id="WUG91606.1"/>
    </source>
</evidence>
<evidence type="ECO:0000313" key="3">
    <source>
        <dbReference type="Proteomes" id="UP001341259"/>
    </source>
</evidence>
<dbReference type="PROSITE" id="PS50075">
    <property type="entry name" value="CARRIER"/>
    <property type="match status" value="1"/>
</dbReference>
<feature type="domain" description="Carrier" evidence="1">
    <location>
        <begin position="1"/>
        <end position="79"/>
    </location>
</feature>
<dbReference type="Pfam" id="PF00550">
    <property type="entry name" value="PP-binding"/>
    <property type="match status" value="1"/>
</dbReference>
<dbReference type="Gene3D" id="1.10.1200.10">
    <property type="entry name" value="ACP-like"/>
    <property type="match status" value="1"/>
</dbReference>
<dbReference type="InterPro" id="IPR036736">
    <property type="entry name" value="ACP-like_sf"/>
</dbReference>
<evidence type="ECO:0000259" key="1">
    <source>
        <dbReference type="PROSITE" id="PS50075"/>
    </source>
</evidence>
<dbReference type="EMBL" id="CP107906">
    <property type="protein sequence ID" value="WUG91606.1"/>
    <property type="molecule type" value="Genomic_DNA"/>
</dbReference>
<dbReference type="InterPro" id="IPR009081">
    <property type="entry name" value="PP-bd_ACP"/>
</dbReference>
<organism evidence="2 3">
    <name type="scientific">Streptomyces violaceus</name>
    <name type="common">Streptomyces venezuelae</name>
    <dbReference type="NCBI Taxonomy" id="1936"/>
    <lineage>
        <taxon>Bacteria</taxon>
        <taxon>Bacillati</taxon>
        <taxon>Actinomycetota</taxon>
        <taxon>Actinomycetes</taxon>
        <taxon>Kitasatosporales</taxon>
        <taxon>Streptomycetaceae</taxon>
        <taxon>Streptomyces</taxon>
    </lineage>
</organism>
<sequence length="82" mass="9217">MLSIDQLLQVLSECSGDEQAIAQGNDILDREFEVLGYDSLVLLETSAQLKHRYDIDIPEDVIRDLKTPRALLEYANVPASKN</sequence>
<reference evidence="2 3" key="1">
    <citation type="submission" date="2022-10" db="EMBL/GenBank/DDBJ databases">
        <title>The complete genomes of actinobacterial strains from the NBC collection.</title>
        <authorList>
            <person name="Joergensen T.S."/>
            <person name="Alvarez Arevalo M."/>
            <person name="Sterndorff E.B."/>
            <person name="Faurdal D."/>
            <person name="Vuksanovic O."/>
            <person name="Mourched A.-S."/>
            <person name="Charusanti P."/>
            <person name="Shaw S."/>
            <person name="Blin K."/>
            <person name="Weber T."/>
        </authorList>
    </citation>
    <scope>NUCLEOTIDE SEQUENCE [LARGE SCALE GENOMIC DNA]</scope>
    <source>
        <strain evidence="2 3">NBC_00456</strain>
    </source>
</reference>
<name>A0ABZ1NJG5_STRVL</name>
<dbReference type="Proteomes" id="UP001341259">
    <property type="component" value="Chromosome"/>
</dbReference>
<proteinExistence type="predicted"/>
<gene>
    <name evidence="2" type="ORF">OHB29_00195</name>
</gene>
<keyword evidence="3" id="KW-1185">Reference proteome</keyword>